<evidence type="ECO:0000313" key="9">
    <source>
        <dbReference type="Proteomes" id="UP000247702"/>
    </source>
</evidence>
<gene>
    <name evidence="8" type="ORF">RCL2_001709100</name>
    <name evidence="7" type="ORF">RclHR1_13400005</name>
</gene>
<dbReference type="Proteomes" id="UP000247702">
    <property type="component" value="Unassembled WGS sequence"/>
</dbReference>
<evidence type="ECO:0000256" key="4">
    <source>
        <dbReference type="ARBA" id="ARBA00022840"/>
    </source>
</evidence>
<dbReference type="Pfam" id="PF07714">
    <property type="entry name" value="PK_Tyr_Ser-Thr"/>
    <property type="match status" value="1"/>
</dbReference>
<keyword evidence="2" id="KW-0547">Nucleotide-binding</keyword>
<dbReference type="EMBL" id="BEXD01000381">
    <property type="protein sequence ID" value="GBB86964.1"/>
    <property type="molecule type" value="Genomic_DNA"/>
</dbReference>
<protein>
    <submittedName>
        <fullName evidence="8">Kinase-like domain-containing protein</fullName>
    </submittedName>
</protein>
<evidence type="ECO:0000313" key="8">
    <source>
        <dbReference type="EMBL" id="GES90230.1"/>
    </source>
</evidence>
<keyword evidence="3 8" id="KW-0418">Kinase</keyword>
<dbReference type="OrthoDB" id="2018286at2759"/>
<feature type="domain" description="Protein kinase" evidence="6">
    <location>
        <begin position="18"/>
        <end position="270"/>
    </location>
</feature>
<accession>A0A2Z6QPW3</accession>
<keyword evidence="1" id="KW-0808">Transferase</keyword>
<dbReference type="Proteomes" id="UP000615446">
    <property type="component" value="Unassembled WGS sequence"/>
</dbReference>
<dbReference type="PANTHER" id="PTHR44329:SF288">
    <property type="entry name" value="MITOGEN-ACTIVATED PROTEIN KINASE KINASE KINASE 20"/>
    <property type="match status" value="1"/>
</dbReference>
<dbReference type="Gene3D" id="1.10.510.10">
    <property type="entry name" value="Transferase(Phosphotransferase) domain 1"/>
    <property type="match status" value="1"/>
</dbReference>
<dbReference type="SUPFAM" id="SSF56112">
    <property type="entry name" value="Protein kinase-like (PK-like)"/>
    <property type="match status" value="1"/>
</dbReference>
<dbReference type="EMBL" id="BLAL01000194">
    <property type="protein sequence ID" value="GES90230.1"/>
    <property type="molecule type" value="Genomic_DNA"/>
</dbReference>
<evidence type="ECO:0000259" key="6">
    <source>
        <dbReference type="PROSITE" id="PS50011"/>
    </source>
</evidence>
<feature type="coiled-coil region" evidence="5">
    <location>
        <begin position="417"/>
        <end position="631"/>
    </location>
</feature>
<feature type="coiled-coil region" evidence="5">
    <location>
        <begin position="806"/>
        <end position="840"/>
    </location>
</feature>
<keyword evidence="4" id="KW-0067">ATP-binding</keyword>
<evidence type="ECO:0000313" key="7">
    <source>
        <dbReference type="EMBL" id="GBB86964.1"/>
    </source>
</evidence>
<organism evidence="7 9">
    <name type="scientific">Rhizophagus clarus</name>
    <dbReference type="NCBI Taxonomy" id="94130"/>
    <lineage>
        <taxon>Eukaryota</taxon>
        <taxon>Fungi</taxon>
        <taxon>Fungi incertae sedis</taxon>
        <taxon>Mucoromycota</taxon>
        <taxon>Glomeromycotina</taxon>
        <taxon>Glomeromycetes</taxon>
        <taxon>Glomerales</taxon>
        <taxon>Glomeraceae</taxon>
        <taxon>Rhizophagus</taxon>
    </lineage>
</organism>
<keyword evidence="9" id="KW-1185">Reference proteome</keyword>
<dbReference type="AlphaFoldDB" id="A0A2Z6QPW3"/>
<evidence type="ECO:0000256" key="2">
    <source>
        <dbReference type="ARBA" id="ARBA00022741"/>
    </source>
</evidence>
<proteinExistence type="predicted"/>
<sequence>MNQFIIDNKLKWFPYVIFENIEYIDKGRSTYKATYGNMEIVLKCFNYPKKSNKNLSEFLNKWKIINSNELIKIYGFTKNTDTLDYMLVMEYANKGNLRGCLSQINDNWKQKLYMLYKIIVGLNNIHEKGLIHYDFHDGNILCINYTDVYGVYISDYLGSYQSANSSLKQDKIYGVVPFIAPEVLRGMPHTQASDIYSFSMIMWEFTSGIPPFNNRAHNLQLSSSICKGERPKIINNTPQCYVDLMKKCWDEDPLNRPSALEVINTFKQWIFFPFNMKIENINGKLKNNIMQFINIPTGYGGFITKSFNNLITKSYYSQECHTSRLLNFTSEELNEILGVSQQELKLFRLKQKKEDAEQQLFKLENIAETYYQSTQNELRMMCLEYEKIKSELMKSQQRNFQIEQDYQNLRLGSAVQIREFAEKENALQTQIACLQNEKQNLAERAGNLTEQIKQNEQINQQVRDQILQLKQEKINLQEKLAKTETIIQGLKFQLTQSQINYQQIEKEKIFKNNMLYDLMKLTNREKDEKAELKAKLEKEIAQLEQKLYNEEQIKVQLTQAIQIKEVKIKELEEKLINLDQEHTKQLMLDKGKELIEIKKDLVNKLANGENTKEIHKEKEAKQREMNEINQKSTKHSASCNNNNKKQILNKANKFLKAKDEFLSLREEVIRNLQRCCNQLEGKGRQIRNEVIGDGVASLGNAIPVAGKAVSFIGDMVIVGSKISKTNFSNKCTKEFQNILVINNEAGLYDMDQYYNSLMNMVQKNKELEVSLKINEILKLNSFDLDKYKIFKIATNCWEGTRAHLDSSLMVEDINSLKKNLDKLRSELSQQKKGLKNLATAD</sequence>
<dbReference type="InterPro" id="IPR000719">
    <property type="entry name" value="Prot_kinase_dom"/>
</dbReference>
<feature type="coiled-coil region" evidence="5">
    <location>
        <begin position="339"/>
        <end position="366"/>
    </location>
</feature>
<evidence type="ECO:0000256" key="3">
    <source>
        <dbReference type="ARBA" id="ARBA00022777"/>
    </source>
</evidence>
<reference evidence="8" key="2">
    <citation type="submission" date="2019-10" db="EMBL/GenBank/DDBJ databases">
        <title>Conservation and host-specific expression of non-tandemly repeated heterogenous ribosome RNA gene in arbuscular mycorrhizal fungi.</title>
        <authorList>
            <person name="Maeda T."/>
            <person name="Kobayashi Y."/>
            <person name="Nakagawa T."/>
            <person name="Ezawa T."/>
            <person name="Yamaguchi K."/>
            <person name="Bino T."/>
            <person name="Nishimoto Y."/>
            <person name="Shigenobu S."/>
            <person name="Kawaguchi M."/>
        </authorList>
    </citation>
    <scope>NUCLEOTIDE SEQUENCE</scope>
    <source>
        <strain evidence="8">HR1</strain>
    </source>
</reference>
<dbReference type="InterPro" id="IPR051681">
    <property type="entry name" value="Ser/Thr_Kinases-Pseudokinases"/>
</dbReference>
<comment type="caution">
    <text evidence="7">The sequence shown here is derived from an EMBL/GenBank/DDBJ whole genome shotgun (WGS) entry which is preliminary data.</text>
</comment>
<dbReference type="InterPro" id="IPR011009">
    <property type="entry name" value="Kinase-like_dom_sf"/>
</dbReference>
<dbReference type="InterPro" id="IPR001245">
    <property type="entry name" value="Ser-Thr/Tyr_kinase_cat_dom"/>
</dbReference>
<dbReference type="GO" id="GO:0005524">
    <property type="term" value="F:ATP binding"/>
    <property type="evidence" value="ECO:0007669"/>
    <property type="project" value="UniProtKB-KW"/>
</dbReference>
<name>A0A2Z6QPW3_9GLOM</name>
<keyword evidence="5" id="KW-0175">Coiled coil</keyword>
<evidence type="ECO:0000256" key="1">
    <source>
        <dbReference type="ARBA" id="ARBA00022679"/>
    </source>
</evidence>
<dbReference type="PROSITE" id="PS50011">
    <property type="entry name" value="PROTEIN_KINASE_DOM"/>
    <property type="match status" value="1"/>
</dbReference>
<dbReference type="GO" id="GO:0004674">
    <property type="term" value="F:protein serine/threonine kinase activity"/>
    <property type="evidence" value="ECO:0007669"/>
    <property type="project" value="TreeGrafter"/>
</dbReference>
<reference evidence="7 9" key="1">
    <citation type="submission" date="2017-11" db="EMBL/GenBank/DDBJ databases">
        <title>The genome of Rhizophagus clarus HR1 reveals common genetic basis of auxotrophy among arbuscular mycorrhizal fungi.</title>
        <authorList>
            <person name="Kobayashi Y."/>
        </authorList>
    </citation>
    <scope>NUCLEOTIDE SEQUENCE [LARGE SCALE GENOMIC DNA]</scope>
    <source>
        <strain evidence="7 9">HR1</strain>
    </source>
</reference>
<evidence type="ECO:0000256" key="5">
    <source>
        <dbReference type="SAM" id="Coils"/>
    </source>
</evidence>
<dbReference type="PANTHER" id="PTHR44329">
    <property type="entry name" value="SERINE/THREONINE-PROTEIN KINASE TNNI3K-RELATED"/>
    <property type="match status" value="1"/>
</dbReference>